<comment type="caution">
    <text evidence="1">The sequence shown here is derived from an EMBL/GenBank/DDBJ whole genome shotgun (WGS) entry which is preliminary data.</text>
</comment>
<name>A0ABN3U5N2_9ACTN</name>
<accession>A0ABN3U5N2</accession>
<dbReference type="Proteomes" id="UP001501842">
    <property type="component" value="Unassembled WGS sequence"/>
</dbReference>
<organism evidence="1 2">
    <name type="scientific">Actinocorallia aurantiaca</name>
    <dbReference type="NCBI Taxonomy" id="46204"/>
    <lineage>
        <taxon>Bacteria</taxon>
        <taxon>Bacillati</taxon>
        <taxon>Actinomycetota</taxon>
        <taxon>Actinomycetes</taxon>
        <taxon>Streptosporangiales</taxon>
        <taxon>Thermomonosporaceae</taxon>
        <taxon>Actinocorallia</taxon>
    </lineage>
</organism>
<evidence type="ECO:0000313" key="2">
    <source>
        <dbReference type="Proteomes" id="UP001501842"/>
    </source>
</evidence>
<keyword evidence="2" id="KW-1185">Reference proteome</keyword>
<proteinExistence type="predicted"/>
<dbReference type="RefSeq" id="WP_344450065.1">
    <property type="nucleotide sequence ID" value="NZ_BAAATZ010000006.1"/>
</dbReference>
<reference evidence="1 2" key="1">
    <citation type="journal article" date="2019" name="Int. J. Syst. Evol. Microbiol.">
        <title>The Global Catalogue of Microorganisms (GCM) 10K type strain sequencing project: providing services to taxonomists for standard genome sequencing and annotation.</title>
        <authorList>
            <consortium name="The Broad Institute Genomics Platform"/>
            <consortium name="The Broad Institute Genome Sequencing Center for Infectious Disease"/>
            <person name="Wu L."/>
            <person name="Ma J."/>
        </authorList>
    </citation>
    <scope>NUCLEOTIDE SEQUENCE [LARGE SCALE GENOMIC DNA]</scope>
    <source>
        <strain evidence="1 2">JCM 8201</strain>
    </source>
</reference>
<dbReference type="EMBL" id="BAAATZ010000006">
    <property type="protein sequence ID" value="GAA2724072.1"/>
    <property type="molecule type" value="Genomic_DNA"/>
</dbReference>
<gene>
    <name evidence="1" type="ORF">GCM10010439_20870</name>
</gene>
<sequence length="356" mass="38277">MAVNTSLSVRVRRFGVVVSAVSVISAGVLVLPASEAVATPRWRVAEKVTLEIDGGLANFDGLTAVSPKLAWSVLGHGMGAAGTVLLRWDGTRWNRQELPEDLARSSVSDLGASSGGNLWLAGQNEDMTRSHLAHWDGRGWETKPLPEGDSVERILVRGVKDVWYFTLKGRAGHYDGRKWRTYKMGFTAFSAVGSGRKVWAVGGHTETGTPHASVWNGKKWKATRVSGEGALYGVTSSAGRVWSAGMVSGRSALLRWNGKAWKKAKAPRIAVKDLVPDGSGGLWASSWPADPAGQSGIYRFKKGRWAQASIKGMPGSKNPLAVNRMVRVPGTKTSLWAVGGHDDGRTDTDALIMRYS</sequence>
<evidence type="ECO:0000313" key="1">
    <source>
        <dbReference type="EMBL" id="GAA2724072.1"/>
    </source>
</evidence>
<protein>
    <submittedName>
        <fullName evidence="1">Uncharacterized protein</fullName>
    </submittedName>
</protein>
<dbReference type="SUPFAM" id="SSF50965">
    <property type="entry name" value="Galactose oxidase, central domain"/>
    <property type="match status" value="1"/>
</dbReference>
<dbReference type="InterPro" id="IPR011043">
    <property type="entry name" value="Gal_Oxase/kelch_b-propeller"/>
</dbReference>